<proteinExistence type="predicted"/>
<organism evidence="2 3">
    <name type="scientific">Vannielia litorea</name>
    <dbReference type="NCBI Taxonomy" id="1217970"/>
    <lineage>
        <taxon>Bacteria</taxon>
        <taxon>Pseudomonadati</taxon>
        <taxon>Pseudomonadota</taxon>
        <taxon>Alphaproteobacteria</taxon>
        <taxon>Rhodobacterales</taxon>
        <taxon>Paracoccaceae</taxon>
        <taxon>Vannielia</taxon>
    </lineage>
</organism>
<evidence type="ECO:0000313" key="3">
    <source>
        <dbReference type="Proteomes" id="UP000184932"/>
    </source>
</evidence>
<keyword evidence="3" id="KW-1185">Reference proteome</keyword>
<gene>
    <name evidence="2" type="ORF">SAMN05444002_1126</name>
</gene>
<feature type="transmembrane region" description="Helical" evidence="1">
    <location>
        <begin position="6"/>
        <end position="26"/>
    </location>
</feature>
<dbReference type="Proteomes" id="UP000184932">
    <property type="component" value="Unassembled WGS sequence"/>
</dbReference>
<accession>A0A1N6EV13</accession>
<reference evidence="3" key="1">
    <citation type="submission" date="2016-11" db="EMBL/GenBank/DDBJ databases">
        <authorList>
            <person name="Varghese N."/>
            <person name="Submissions S."/>
        </authorList>
    </citation>
    <scope>NUCLEOTIDE SEQUENCE [LARGE SCALE GENOMIC DNA]</scope>
    <source>
        <strain evidence="3">DSM 29440</strain>
    </source>
</reference>
<evidence type="ECO:0000313" key="2">
    <source>
        <dbReference type="EMBL" id="SIN86848.1"/>
    </source>
</evidence>
<keyword evidence="1" id="KW-1133">Transmembrane helix</keyword>
<evidence type="ECO:0000256" key="1">
    <source>
        <dbReference type="SAM" id="Phobius"/>
    </source>
</evidence>
<dbReference type="STRING" id="1217970.SAMN05444002_1126"/>
<protein>
    <submittedName>
        <fullName evidence="2">Uncharacterized protein</fullName>
    </submittedName>
</protein>
<dbReference type="EMBL" id="FSRL01000001">
    <property type="protein sequence ID" value="SIN86848.1"/>
    <property type="molecule type" value="Genomic_DNA"/>
</dbReference>
<keyword evidence="1" id="KW-0812">Transmembrane</keyword>
<name>A0A1N6EV13_9RHOB</name>
<keyword evidence="1" id="KW-0472">Membrane</keyword>
<sequence length="65" mass="7460">MVPDALWVSLLTEHGPWVLLVFLLLFKDHKKDETTRAALHRNTEIIIELTTLIRERLPGRAGGEK</sequence>
<dbReference type="AlphaFoldDB" id="A0A1N6EV13"/>